<feature type="region of interest" description="Disordered" evidence="2">
    <location>
        <begin position="1009"/>
        <end position="1042"/>
    </location>
</feature>
<evidence type="ECO:0000256" key="1">
    <source>
        <dbReference type="ARBA" id="ARBA00022737"/>
    </source>
</evidence>
<dbReference type="PROSITE" id="PS50818">
    <property type="entry name" value="INTEIN_C_TER"/>
    <property type="match status" value="1"/>
</dbReference>
<name>A0A810N0I1_9ACTN</name>
<dbReference type="CDD" id="cd00081">
    <property type="entry name" value="Hint"/>
    <property type="match status" value="1"/>
</dbReference>
<dbReference type="NCBIfam" id="TIGR01443">
    <property type="entry name" value="intein_Cterm"/>
    <property type="match status" value="1"/>
</dbReference>
<dbReference type="Pfam" id="PF05593">
    <property type="entry name" value="RHS_repeat"/>
    <property type="match status" value="2"/>
</dbReference>
<sequence length="1451" mass="156111">MQSATVNTPSRSAATATRVRSGTTNLAAYVTVTNSVKSRTLLSDTTWRRTEVQHSFDGYGIPTQTNDLGDLADPNDDSCTRHEYARNTTAWILNTASRVEKIAVNCSTTPSRPADVVSDTRMYHDGTTTLGTAPTHGNVTRVEELMEWPASGPRYAVTGRTVFDAYGRVTEQYDVDGNKSETEYVPAADALVSQIVTTNAKLHESTTHLDPRWGIVVAEVDANGRRTDLAYDPLGRLTGVWLPGRDKATHPNAPNSRFSYQLTAEAPVVVTTETLKEDGSYRIGYEIYDGLLRLRQTQQPGANGGRVLTDTFYDDRGLVVKKNAAYHNAAFPSAELFGYEDDEVIPSQMRYQYDGLGRPVTETFLRNDVEQWRTVTGYGGDRIHVDPPTGGTATTRITDAQGRTTELRQYHGATPSGTYDATTYRYDRFGRPSEVEDPAGNIWEYGYDLRGRQVRTDHPDRGETTTTYDDADRPVSTTDARGQTVSFNYDVLGRPTKLRHGSPTTGTVAAEWTYDTLALGLPTSSTRWIGTNAYTTEVTGYNTRYQPTGTKYTIPASEGALAGQYSFGASYSANTGLLKTNTYPSGAGLPSEVVTYEYDGSDMPVTVRGLARYLQMTDYSPYGEPLRHTLGNLGKEVFLTYTYEAGTRRLQQFLVDRVVAPVRLDEITYSYDSIGNITRIKGVEQNTTTDTQCFAYDHLRRMTDAWTGTDDCAAVPSPSTVGGPNPYWHSYTFDAVGNRLTEVQHDTTGGGADVEAEYSYPAAGGAQPHTLSAVTTSGPPSAGLPGGSRLDEFEYDAAGNTIERVIGGTTQELEWNPEGRLSKVTKGSQVTEYVYDASGSRLIRRDPTTVTLYLGGTELTLTKSTAAVSGTRYYSGVGAVRTPGNKVNFLIADHHGTAQQSIDAVSLASTRRKFTPYGQPRGAQPSVWPGQKGFVGGTIDASTGLTSLGAREYDPAVGRFLSVDPVVDHGEPQQMHGYAYANNSPATYTDPSGLRFCVDDDCSTVHDPRTGITQGGGVYKRVPPAAGKPTPSGPSDEEVRKAKQTKEKTLLDVVIGAGGQILMEVLGINDIRDCVMNGDVGACVMSVVGALPWGKLFKAKKIGEALLRAGKAVLSWFDEMKWAQSVLRRADEAAAAAAKQAADDAAAAAAKTADDAAATAAKQGDSAAGRSCVDNSFTPGTHVLLADGTTKPIEDVELGDEVVAYDTETGETVDSTVSAVIVGEGSKDLVDVTVDTDTDTGDQTATITATDGHPFWMPELGAWIDAAKLQPGQWLQTAAGTWVQITAVHAYTGQQRVHNLTITDTHTYHVLASNTPVLVHNCRGGTTVYRGVSEVSSETGGPNPAFADAVEGVARPRGGASTPMMHHLGRTDSDYTSWTTNPAVAIRAATRGGNNGVVIAATIPGGRNHVHVNDQPWAEYRGEFEVIIQGVMRGRSVPVRSGMSPDDLGFG</sequence>
<organism evidence="4 5">
    <name type="scientific">Polymorphospora rubra</name>
    <dbReference type="NCBI Taxonomy" id="338584"/>
    <lineage>
        <taxon>Bacteria</taxon>
        <taxon>Bacillati</taxon>
        <taxon>Actinomycetota</taxon>
        <taxon>Actinomycetes</taxon>
        <taxon>Micromonosporales</taxon>
        <taxon>Micromonosporaceae</taxon>
        <taxon>Polymorphospora</taxon>
    </lineage>
</organism>
<dbReference type="NCBIfam" id="TIGR01643">
    <property type="entry name" value="YD_repeat_2x"/>
    <property type="match status" value="2"/>
</dbReference>
<dbReference type="Gene3D" id="2.180.10.10">
    <property type="entry name" value="RHS repeat-associated core"/>
    <property type="match status" value="2"/>
</dbReference>
<dbReference type="EMBL" id="AP023359">
    <property type="protein sequence ID" value="BCJ66912.1"/>
    <property type="molecule type" value="Genomic_DNA"/>
</dbReference>
<dbReference type="Pfam" id="PF07591">
    <property type="entry name" value="PT-HINT"/>
    <property type="match status" value="1"/>
</dbReference>
<dbReference type="InterPro" id="IPR050708">
    <property type="entry name" value="T6SS_VgrG/RHS"/>
</dbReference>
<proteinExistence type="predicted"/>
<dbReference type="Proteomes" id="UP000680866">
    <property type="component" value="Chromosome"/>
</dbReference>
<evidence type="ECO:0000256" key="2">
    <source>
        <dbReference type="SAM" id="MobiDB-lite"/>
    </source>
</evidence>
<feature type="compositionally biased region" description="Basic and acidic residues" evidence="2">
    <location>
        <begin position="454"/>
        <end position="463"/>
    </location>
</feature>
<accession>A0A810N0I1</accession>
<dbReference type="PANTHER" id="PTHR32305:SF17">
    <property type="entry name" value="TRNA NUCLEASE WAPA"/>
    <property type="match status" value="1"/>
</dbReference>
<evidence type="ECO:0000313" key="5">
    <source>
        <dbReference type="Proteomes" id="UP000680866"/>
    </source>
</evidence>
<dbReference type="SUPFAM" id="SSF51294">
    <property type="entry name" value="Hedgehog/intein (Hint) domain"/>
    <property type="match status" value="1"/>
</dbReference>
<dbReference type="NCBIfam" id="TIGR03696">
    <property type="entry name" value="Rhs_assc_core"/>
    <property type="match status" value="1"/>
</dbReference>
<dbReference type="InterPro" id="IPR036844">
    <property type="entry name" value="Hint_dom_sf"/>
</dbReference>
<dbReference type="InterPro" id="IPR022385">
    <property type="entry name" value="Rhs_assc_core"/>
</dbReference>
<dbReference type="KEGG" id="pry:Prubr_39330"/>
<dbReference type="InterPro" id="IPR003587">
    <property type="entry name" value="Hint_dom_N"/>
</dbReference>
<feature type="domain" description="Hint" evidence="3">
    <location>
        <begin position="1174"/>
        <end position="1279"/>
    </location>
</feature>
<dbReference type="InterPro" id="IPR031325">
    <property type="entry name" value="RHS_repeat"/>
</dbReference>
<dbReference type="SMART" id="SM00306">
    <property type="entry name" value="HintN"/>
    <property type="match status" value="1"/>
</dbReference>
<keyword evidence="1" id="KW-0677">Repeat</keyword>
<feature type="region of interest" description="Disordered" evidence="2">
    <location>
        <begin position="454"/>
        <end position="478"/>
    </location>
</feature>
<dbReference type="InterPro" id="IPR030934">
    <property type="entry name" value="Intein_C"/>
</dbReference>
<dbReference type="PANTHER" id="PTHR32305">
    <property type="match status" value="1"/>
</dbReference>
<protein>
    <recommendedName>
        <fullName evidence="3">Hint domain-containing protein</fullName>
    </recommendedName>
</protein>
<keyword evidence="5" id="KW-1185">Reference proteome</keyword>
<evidence type="ECO:0000313" key="4">
    <source>
        <dbReference type="EMBL" id="BCJ66912.1"/>
    </source>
</evidence>
<dbReference type="InterPro" id="IPR056823">
    <property type="entry name" value="TEN-like_YD-shell"/>
</dbReference>
<dbReference type="InterPro" id="IPR006530">
    <property type="entry name" value="YD"/>
</dbReference>
<feature type="region of interest" description="Disordered" evidence="2">
    <location>
        <begin position="762"/>
        <end position="790"/>
    </location>
</feature>
<reference evidence="4" key="1">
    <citation type="submission" date="2020-08" db="EMBL/GenBank/DDBJ databases">
        <title>Whole genome shotgun sequence of Polymorphospora rubra NBRC 101157.</title>
        <authorList>
            <person name="Komaki H."/>
            <person name="Tamura T."/>
        </authorList>
    </citation>
    <scope>NUCLEOTIDE SEQUENCE</scope>
    <source>
        <strain evidence="4">NBRC 101157</strain>
    </source>
</reference>
<evidence type="ECO:0000259" key="3">
    <source>
        <dbReference type="SMART" id="SM00306"/>
    </source>
</evidence>
<gene>
    <name evidence="4" type="ORF">Prubr_39330</name>
</gene>
<dbReference type="Gene3D" id="2.170.16.10">
    <property type="entry name" value="Hedgehog/Intein (Hint) domain"/>
    <property type="match status" value="1"/>
</dbReference>
<dbReference type="Pfam" id="PF25023">
    <property type="entry name" value="TEN_YD-shell"/>
    <property type="match status" value="1"/>
</dbReference>